<sequence>MSSPLWYCHGESAPVYGSLVMDYTPAAIRTAGTPTRHSEHTGNTRYPLVLTRRPKLEDEVHPDLELGTHMSVSALGSTKPTTNTSTPSDMSARPSTRNSCHWNLPWPHSWMMSSYCWASSSSSASLSSSSPLRSLVASDIDCPAATWPSFCFPSPAEGIPWYSPS</sequence>
<feature type="compositionally biased region" description="Low complexity" evidence="1">
    <location>
        <begin position="77"/>
        <end position="88"/>
    </location>
</feature>
<organism evidence="2 3">
    <name type="scientific">Liparis tanakae</name>
    <name type="common">Tanaka's snailfish</name>
    <dbReference type="NCBI Taxonomy" id="230148"/>
    <lineage>
        <taxon>Eukaryota</taxon>
        <taxon>Metazoa</taxon>
        <taxon>Chordata</taxon>
        <taxon>Craniata</taxon>
        <taxon>Vertebrata</taxon>
        <taxon>Euteleostomi</taxon>
        <taxon>Actinopterygii</taxon>
        <taxon>Neopterygii</taxon>
        <taxon>Teleostei</taxon>
        <taxon>Neoteleostei</taxon>
        <taxon>Acanthomorphata</taxon>
        <taxon>Eupercaria</taxon>
        <taxon>Perciformes</taxon>
        <taxon>Cottioidei</taxon>
        <taxon>Cottales</taxon>
        <taxon>Liparidae</taxon>
        <taxon>Liparis</taxon>
    </lineage>
</organism>
<keyword evidence="3" id="KW-1185">Reference proteome</keyword>
<proteinExistence type="predicted"/>
<protein>
    <submittedName>
        <fullName evidence="2">Uncharacterized protein</fullName>
    </submittedName>
</protein>
<reference evidence="2 3" key="1">
    <citation type="submission" date="2019-03" db="EMBL/GenBank/DDBJ databases">
        <title>First draft genome of Liparis tanakae, snailfish: a comprehensive survey of snailfish specific genes.</title>
        <authorList>
            <person name="Kim W."/>
            <person name="Song I."/>
            <person name="Jeong J.-H."/>
            <person name="Kim D."/>
            <person name="Kim S."/>
            <person name="Ryu S."/>
            <person name="Song J.Y."/>
            <person name="Lee S.K."/>
        </authorList>
    </citation>
    <scope>NUCLEOTIDE SEQUENCE [LARGE SCALE GENOMIC DNA]</scope>
    <source>
        <tissue evidence="2">Muscle</tissue>
    </source>
</reference>
<gene>
    <name evidence="2" type="ORF">EYF80_015516</name>
</gene>
<dbReference type="AlphaFoldDB" id="A0A4Z2IAW4"/>
<accession>A0A4Z2IAW4</accession>
<evidence type="ECO:0000313" key="2">
    <source>
        <dbReference type="EMBL" id="TNN74273.1"/>
    </source>
</evidence>
<evidence type="ECO:0000313" key="3">
    <source>
        <dbReference type="Proteomes" id="UP000314294"/>
    </source>
</evidence>
<dbReference type="EMBL" id="SRLO01000116">
    <property type="protein sequence ID" value="TNN74273.1"/>
    <property type="molecule type" value="Genomic_DNA"/>
</dbReference>
<evidence type="ECO:0000256" key="1">
    <source>
        <dbReference type="SAM" id="MobiDB-lite"/>
    </source>
</evidence>
<feature type="region of interest" description="Disordered" evidence="1">
    <location>
        <begin position="74"/>
        <end position="94"/>
    </location>
</feature>
<name>A0A4Z2IAW4_9TELE</name>
<dbReference type="Proteomes" id="UP000314294">
    <property type="component" value="Unassembled WGS sequence"/>
</dbReference>
<comment type="caution">
    <text evidence="2">The sequence shown here is derived from an EMBL/GenBank/DDBJ whole genome shotgun (WGS) entry which is preliminary data.</text>
</comment>